<keyword evidence="8" id="KW-1185">Reference proteome</keyword>
<feature type="domain" description="Helicase C-terminal" evidence="6">
    <location>
        <begin position="206"/>
        <end position="373"/>
    </location>
</feature>
<dbReference type="SUPFAM" id="SSF52540">
    <property type="entry name" value="P-loop containing nucleoside triphosphate hydrolases"/>
    <property type="match status" value="1"/>
</dbReference>
<dbReference type="PANTHER" id="PTHR43519">
    <property type="entry name" value="ATP-DEPENDENT RNA HELICASE HRPB"/>
    <property type="match status" value="1"/>
</dbReference>
<dbReference type="InterPro" id="IPR007502">
    <property type="entry name" value="Helicase-assoc_dom"/>
</dbReference>
<evidence type="ECO:0000259" key="6">
    <source>
        <dbReference type="PROSITE" id="PS51194"/>
    </source>
</evidence>
<keyword evidence="4" id="KW-0067">ATP-binding</keyword>
<dbReference type="InterPro" id="IPR013689">
    <property type="entry name" value="RNA_helicase_ATP-dep_HrpB_C"/>
</dbReference>
<dbReference type="PROSITE" id="PS51192">
    <property type="entry name" value="HELICASE_ATP_BIND_1"/>
    <property type="match status" value="1"/>
</dbReference>
<organism evidence="7 8">
    <name type="scientific">Thalassotalea eurytherma</name>
    <dbReference type="NCBI Taxonomy" id="1144278"/>
    <lineage>
        <taxon>Bacteria</taxon>
        <taxon>Pseudomonadati</taxon>
        <taxon>Pseudomonadota</taxon>
        <taxon>Gammaproteobacteria</taxon>
        <taxon>Alteromonadales</taxon>
        <taxon>Colwelliaceae</taxon>
        <taxon>Thalassotalea</taxon>
    </lineage>
</organism>
<dbReference type="InterPro" id="IPR014001">
    <property type="entry name" value="Helicase_ATP-bd"/>
</dbReference>
<dbReference type="InterPro" id="IPR049614">
    <property type="entry name" value="HrpB_DEXH"/>
</dbReference>
<dbReference type="PROSITE" id="PS51194">
    <property type="entry name" value="HELICASE_CTER"/>
    <property type="match status" value="1"/>
</dbReference>
<keyword evidence="1" id="KW-0547">Nucleotide-binding</keyword>
<reference evidence="7 8" key="1">
    <citation type="submission" date="2023-03" db="EMBL/GenBank/DDBJ databases">
        <title>Draft genome sequence of Thalassotalea eurytherma JCM 18482T.</title>
        <authorList>
            <person name="Sawabe T."/>
        </authorList>
    </citation>
    <scope>NUCLEOTIDE SEQUENCE [LARGE SCALE GENOMIC DNA]</scope>
    <source>
        <strain evidence="7 8">JCM 18482</strain>
    </source>
</reference>
<sequence>MPSLIMRQAVFPIESIKQPLLSSLKEHLLTILVAPPGAGKSTVLPLWLLAEHASGRILLLQPRRVAAKNIAQYLANQLGESAGQQVGYRLRNDTKIGKNTRLEVITEGVLIKMIQQDPELSGVSCIVFDEFHERSAQADLAFALARDIQLGLRDDLTLLLMSATLSSEELQGQLPDANVLVSEGKMFDVSISYQSVPSQGYWREHASQSIIRACQHHVGCVLVFLPGRADIEFVAEHLSNALPTVLVKTLFGDMTLDAQQQAITAPLEGQSKVVLATNIAETSLTIDGVNLVIDSGYEKQAVFDQNTQTNRLSQTRISQASAIQRAGRAGRTMAGQCIRLYSHHDFERMAKQANLPILQTDLIPVALEASRWGVCSLKQLPMLTLPKPHTEQGAWQSLEQLAIVDSHRRLTSHGQACAKLSCHPRFAHMIEQANSAERNGEEGATYLACLVASMLEHKDVFAWQKGHSNVSLLARISYLFEHGNKRFPFVLKQTNQLFTGYSKQSASKPEQLPLHLLGVLVACAYPERIAKARNQQGNFVSIYNKGYLLAEDDPLCDNQYIAVAQLSQVEQRLTVRIAESLSFQDIEAWQLAPISTKAVCSYDSSLDKISAHNCQLVGELVVARQSQSQTLTTEIVADLWHRELLKHGFDWLLWSAESRQLKLRWQWLNRYQSHLQLPELSEDYLLENLDIWLLPYAGKCVSKKALNKLNLAELLMQLLNYQQQQILNNTAPTYYVGPTGRKCPITYDLENPPKVSLPMQEIYGLSQSPQIGDHSHGKGVGLVLELMSPANRPIQVTGDLTNFWQGSYRAVQKEMKAKYPKHFWPDDPANAEPTNRTKKYM</sequence>
<dbReference type="Gene3D" id="1.20.120.1080">
    <property type="match status" value="1"/>
</dbReference>
<protein>
    <submittedName>
        <fullName evidence="7">ATP-dependent helicase HrpB</fullName>
    </submittedName>
</protein>
<dbReference type="PIRSF" id="PIRSF005496">
    <property type="entry name" value="ATP_hel_hrpB"/>
    <property type="match status" value="1"/>
</dbReference>
<dbReference type="Proteomes" id="UP001157133">
    <property type="component" value="Unassembled WGS sequence"/>
</dbReference>
<evidence type="ECO:0000313" key="8">
    <source>
        <dbReference type="Proteomes" id="UP001157133"/>
    </source>
</evidence>
<dbReference type="Gene3D" id="3.40.50.300">
    <property type="entry name" value="P-loop containing nucleotide triphosphate hydrolases"/>
    <property type="match status" value="2"/>
</dbReference>
<dbReference type="InterPro" id="IPR001650">
    <property type="entry name" value="Helicase_C-like"/>
</dbReference>
<dbReference type="InterPro" id="IPR027417">
    <property type="entry name" value="P-loop_NTPase"/>
</dbReference>
<name>A0ABQ6H4Q3_9GAMM</name>
<comment type="caution">
    <text evidence="7">The sequence shown here is derived from an EMBL/GenBank/DDBJ whole genome shotgun (WGS) entry which is preliminary data.</text>
</comment>
<dbReference type="CDD" id="cd17990">
    <property type="entry name" value="DEXHc_HrpB"/>
    <property type="match status" value="1"/>
</dbReference>
<dbReference type="SMART" id="SM00490">
    <property type="entry name" value="HELICc"/>
    <property type="match status" value="1"/>
</dbReference>
<proteinExistence type="predicted"/>
<dbReference type="RefSeq" id="WP_284208306.1">
    <property type="nucleotide sequence ID" value="NZ_BSSU01000011.1"/>
</dbReference>
<evidence type="ECO:0000256" key="3">
    <source>
        <dbReference type="ARBA" id="ARBA00022806"/>
    </source>
</evidence>
<accession>A0ABQ6H4Q3</accession>
<dbReference type="Pfam" id="PF00271">
    <property type="entry name" value="Helicase_C"/>
    <property type="match status" value="1"/>
</dbReference>
<dbReference type="InterPro" id="IPR010225">
    <property type="entry name" value="HrpB"/>
</dbReference>
<dbReference type="NCBIfam" id="TIGR01970">
    <property type="entry name" value="DEAH_box_HrpB"/>
    <property type="match status" value="1"/>
</dbReference>
<dbReference type="Pfam" id="PF08482">
    <property type="entry name" value="HrpB_C"/>
    <property type="match status" value="1"/>
</dbReference>
<evidence type="ECO:0000256" key="1">
    <source>
        <dbReference type="ARBA" id="ARBA00022741"/>
    </source>
</evidence>
<dbReference type="PANTHER" id="PTHR43519:SF1">
    <property type="entry name" value="ATP-DEPENDENT RNA HELICASE HRPB"/>
    <property type="match status" value="1"/>
</dbReference>
<evidence type="ECO:0000313" key="7">
    <source>
        <dbReference type="EMBL" id="GLX82919.1"/>
    </source>
</evidence>
<evidence type="ECO:0000256" key="4">
    <source>
        <dbReference type="ARBA" id="ARBA00022840"/>
    </source>
</evidence>
<dbReference type="EMBL" id="BSSU01000011">
    <property type="protein sequence ID" value="GLX82919.1"/>
    <property type="molecule type" value="Genomic_DNA"/>
</dbReference>
<evidence type="ECO:0000259" key="5">
    <source>
        <dbReference type="PROSITE" id="PS51192"/>
    </source>
</evidence>
<dbReference type="GO" id="GO:0004386">
    <property type="term" value="F:helicase activity"/>
    <property type="evidence" value="ECO:0007669"/>
    <property type="project" value="UniProtKB-KW"/>
</dbReference>
<gene>
    <name evidence="7" type="ORF">theurythT_23710</name>
</gene>
<dbReference type="Pfam" id="PF00270">
    <property type="entry name" value="DEAD"/>
    <property type="match status" value="1"/>
</dbReference>
<dbReference type="InterPro" id="IPR011545">
    <property type="entry name" value="DEAD/DEAH_box_helicase_dom"/>
</dbReference>
<dbReference type="SMART" id="SM00487">
    <property type="entry name" value="DEXDc"/>
    <property type="match status" value="1"/>
</dbReference>
<evidence type="ECO:0000256" key="2">
    <source>
        <dbReference type="ARBA" id="ARBA00022801"/>
    </source>
</evidence>
<dbReference type="SMART" id="SM00847">
    <property type="entry name" value="HA2"/>
    <property type="match status" value="1"/>
</dbReference>
<keyword evidence="3 7" id="KW-0347">Helicase</keyword>
<feature type="domain" description="Helicase ATP-binding" evidence="5">
    <location>
        <begin position="21"/>
        <end position="183"/>
    </location>
</feature>
<keyword evidence="2" id="KW-0378">Hydrolase</keyword>
<dbReference type="CDD" id="cd18791">
    <property type="entry name" value="SF2_C_RHA"/>
    <property type="match status" value="1"/>
</dbReference>